<dbReference type="EMBL" id="RBIR01000001">
    <property type="protein sequence ID" value="RKR30508.1"/>
    <property type="molecule type" value="Genomic_DNA"/>
</dbReference>
<accession>A0A495FMP9</accession>
<dbReference type="PANTHER" id="PTHR34697">
    <property type="entry name" value="PHOSPHATIDYLGLYCEROL LYSYLTRANSFERASE"/>
    <property type="match status" value="1"/>
</dbReference>
<protein>
    <submittedName>
        <fullName evidence="9">Lysylphosphatidylglycerol synthetase-like protein (DUF2156 family)</fullName>
    </submittedName>
</protein>
<sequence>MSVLPGPRRWLRAAGRLARKVPLALALTTLLWAAAIATGSMLSGPPPAIEHEVPVSLQSLAQGRWWTVFSSAFFSGNLASHLLASAVLLGFVGLAEATMGTRRTAVAFMAGHLGALVLYFSVVPLGVALGSEWLAGMLHAPLAGPYAASLAAVIAASPLISALWRRRLRSLILAVTLMLLLYIGHPQNLLAFLGVLCGFGLAAVMSPRPAEAHFMRSTSRETRALLSMIVAVFAAGPVMAGLAQAPSGPLAILRNLIVNPVPTINQLQANCPAAVDLSCAQVIHSPGLDGPGGVALSLVPLVLLLVCAEGLRRGNRIALWAAISAHLVIGVLSAVYLQLFSLFGLYTRSGGRVLPVGPGVVEVLPVVLVPFVIAGLLYANRRHFIVDTDPVLRRRTLILLPSVFAVFAGGYVAAWFAEDNYYRRAGLLALLTTLPRMFLPYPFSFRYSVSVYPHGFFSPLLFSYGGAAFWLVCLVSALLLFLSRRIRSHRPESDLARAGELVRRGGNSLSWMALWPNNRYWFNAAGTVGIAYQMHYNVALTVGGPFGNPEDFEAASQEFILFCTAQSLTPCWYSVTDANWDALRSLGFRRVSVAEETMLPIRGIEFKGKEWQNVRTALNKAQKLGITARWDVYSALSVGLRTQINEISEDWVSEKALPEMGFTLGSVEELKDDNVLLCLAVDEEGKVHGVTSWLPVFRDQEVVSWTLDFMRRNSQGFNGVMEFLIASAVLRFKETVDTISLSGSPLTRSEKGPSAPGPGEDPLAAADGTLVERFLKLLGNALEPVYGFQSLAAFKQRFQPQHRALYMMYQDPLRLPSIGRAVTEAYMPNLSVRQTARLLRGIMG</sequence>
<keyword evidence="2" id="KW-1003">Cell membrane</keyword>
<evidence type="ECO:0000259" key="8">
    <source>
        <dbReference type="Pfam" id="PF09924"/>
    </source>
</evidence>
<evidence type="ECO:0000313" key="9">
    <source>
        <dbReference type="EMBL" id="RKR30508.1"/>
    </source>
</evidence>
<dbReference type="InterPro" id="IPR024320">
    <property type="entry name" value="LPG_synthase_C"/>
</dbReference>
<keyword evidence="4 7" id="KW-1133">Transmembrane helix</keyword>
<feature type="transmembrane region" description="Helical" evidence="7">
    <location>
        <begin position="294"/>
        <end position="311"/>
    </location>
</feature>
<feature type="transmembrane region" description="Helical" evidence="7">
    <location>
        <begin position="318"/>
        <end position="339"/>
    </location>
</feature>
<dbReference type="GO" id="GO:0005886">
    <property type="term" value="C:plasma membrane"/>
    <property type="evidence" value="ECO:0007669"/>
    <property type="project" value="UniProtKB-SubCell"/>
</dbReference>
<feature type="domain" description="Phosphatidylglycerol lysyltransferase C-terminal" evidence="8">
    <location>
        <begin position="503"/>
        <end position="809"/>
    </location>
</feature>
<dbReference type="SUPFAM" id="SSF144091">
    <property type="entry name" value="Rhomboid-like"/>
    <property type="match status" value="1"/>
</dbReference>
<evidence type="ECO:0000256" key="4">
    <source>
        <dbReference type="ARBA" id="ARBA00022989"/>
    </source>
</evidence>
<keyword evidence="5 7" id="KW-0472">Membrane</keyword>
<feature type="transmembrane region" description="Helical" evidence="7">
    <location>
        <begin position="133"/>
        <end position="156"/>
    </location>
</feature>
<feature type="transmembrane region" description="Helical" evidence="7">
    <location>
        <begin position="168"/>
        <end position="183"/>
    </location>
</feature>
<name>A0A495FMP9_9MICC</name>
<dbReference type="PANTHER" id="PTHR34697:SF2">
    <property type="entry name" value="PHOSPHATIDYLGLYCEROL LYSYLTRANSFERASE"/>
    <property type="match status" value="1"/>
</dbReference>
<dbReference type="RefSeq" id="WP_120950552.1">
    <property type="nucleotide sequence ID" value="NZ_RBIR01000001.1"/>
</dbReference>
<evidence type="ECO:0000256" key="6">
    <source>
        <dbReference type="SAM" id="MobiDB-lite"/>
    </source>
</evidence>
<dbReference type="InterPro" id="IPR051211">
    <property type="entry name" value="PG_lysyltransferase"/>
</dbReference>
<feature type="transmembrane region" description="Helical" evidence="7">
    <location>
        <begin position="461"/>
        <end position="482"/>
    </location>
</feature>
<dbReference type="GO" id="GO:0055091">
    <property type="term" value="P:phospholipid homeostasis"/>
    <property type="evidence" value="ECO:0007669"/>
    <property type="project" value="TreeGrafter"/>
</dbReference>
<keyword evidence="3 7" id="KW-0812">Transmembrane</keyword>
<evidence type="ECO:0000256" key="3">
    <source>
        <dbReference type="ARBA" id="ARBA00022692"/>
    </source>
</evidence>
<dbReference type="Proteomes" id="UP000276055">
    <property type="component" value="Unassembled WGS sequence"/>
</dbReference>
<feature type="region of interest" description="Disordered" evidence="6">
    <location>
        <begin position="742"/>
        <end position="761"/>
    </location>
</feature>
<evidence type="ECO:0000313" key="10">
    <source>
        <dbReference type="Proteomes" id="UP000276055"/>
    </source>
</evidence>
<feature type="transmembrane region" description="Helical" evidence="7">
    <location>
        <begin position="398"/>
        <end position="417"/>
    </location>
</feature>
<dbReference type="Pfam" id="PF09924">
    <property type="entry name" value="LPG_synthase_C"/>
    <property type="match status" value="1"/>
</dbReference>
<dbReference type="AlphaFoldDB" id="A0A495FMP9"/>
<feature type="transmembrane region" description="Helical" evidence="7">
    <location>
        <begin position="225"/>
        <end position="245"/>
    </location>
</feature>
<gene>
    <name evidence="9" type="ORF">C8D78_0833</name>
</gene>
<feature type="transmembrane region" description="Helical" evidence="7">
    <location>
        <begin position="189"/>
        <end position="205"/>
    </location>
</feature>
<evidence type="ECO:0000256" key="1">
    <source>
        <dbReference type="ARBA" id="ARBA00004651"/>
    </source>
</evidence>
<feature type="transmembrane region" description="Helical" evidence="7">
    <location>
        <begin position="359"/>
        <end position="378"/>
    </location>
</feature>
<comment type="subcellular location">
    <subcellularLocation>
        <location evidence="1">Cell membrane</location>
        <topology evidence="1">Multi-pass membrane protein</topology>
    </subcellularLocation>
</comment>
<reference evidence="9 10" key="1">
    <citation type="submission" date="2018-10" db="EMBL/GenBank/DDBJ databases">
        <title>Genomic Encyclopedia of Type Strains, Phase IV (KMG-IV): sequencing the most valuable type-strain genomes for metagenomic binning, comparative biology and taxonomic classification.</title>
        <authorList>
            <person name="Goeker M."/>
        </authorList>
    </citation>
    <scope>NUCLEOTIDE SEQUENCE [LARGE SCALE GENOMIC DNA]</scope>
    <source>
        <strain evidence="9 10">DSM 25586</strain>
    </source>
</reference>
<dbReference type="GO" id="GO:0016755">
    <property type="term" value="F:aminoacyltransferase activity"/>
    <property type="evidence" value="ECO:0007669"/>
    <property type="project" value="TreeGrafter"/>
</dbReference>
<comment type="caution">
    <text evidence="9">The sequence shown here is derived from an EMBL/GenBank/DDBJ whole genome shotgun (WGS) entry which is preliminary data.</text>
</comment>
<organism evidence="9 10">
    <name type="scientific">Arthrobacter oryzae</name>
    <dbReference type="NCBI Taxonomy" id="409290"/>
    <lineage>
        <taxon>Bacteria</taxon>
        <taxon>Bacillati</taxon>
        <taxon>Actinomycetota</taxon>
        <taxon>Actinomycetes</taxon>
        <taxon>Micrococcales</taxon>
        <taxon>Micrococcaceae</taxon>
        <taxon>Arthrobacter</taxon>
    </lineage>
</organism>
<dbReference type="InterPro" id="IPR035952">
    <property type="entry name" value="Rhomboid-like_sf"/>
</dbReference>
<proteinExistence type="predicted"/>
<feature type="transmembrane region" description="Helical" evidence="7">
    <location>
        <begin position="74"/>
        <end position="94"/>
    </location>
</feature>
<dbReference type="Gene3D" id="1.20.1540.10">
    <property type="entry name" value="Rhomboid-like"/>
    <property type="match status" value="1"/>
</dbReference>
<evidence type="ECO:0000256" key="5">
    <source>
        <dbReference type="ARBA" id="ARBA00023136"/>
    </source>
</evidence>
<dbReference type="OrthoDB" id="594838at2"/>
<evidence type="ECO:0000256" key="7">
    <source>
        <dbReference type="SAM" id="Phobius"/>
    </source>
</evidence>
<feature type="transmembrane region" description="Helical" evidence="7">
    <location>
        <begin position="106"/>
        <end position="127"/>
    </location>
</feature>
<evidence type="ECO:0000256" key="2">
    <source>
        <dbReference type="ARBA" id="ARBA00022475"/>
    </source>
</evidence>